<evidence type="ECO:0000313" key="3">
    <source>
        <dbReference type="EMBL" id="MCV2874054.1"/>
    </source>
</evidence>
<dbReference type="PROSITE" id="PS50042">
    <property type="entry name" value="CNMP_BINDING_3"/>
    <property type="match status" value="1"/>
</dbReference>
<gene>
    <name evidence="3" type="ORF">OEZ71_17290</name>
</gene>
<comment type="caution">
    <text evidence="3">The sequence shown here is derived from an EMBL/GenBank/DDBJ whole genome shotgun (WGS) entry which is preliminary data.</text>
</comment>
<name>A0ABT2ZSD2_9RHOB</name>
<feature type="domain" description="Cyclic nucleotide-binding" evidence="2">
    <location>
        <begin position="71"/>
        <end position="186"/>
    </location>
</feature>
<dbReference type="RefSeq" id="WP_263741306.1">
    <property type="nucleotide sequence ID" value="NZ_JAOWKZ010000004.1"/>
</dbReference>
<sequence length="206" mass="22766">MLMRVMWILRVLVIASAFVAIAYDLVWLKDPVGVFWESLLVLVNIVQLSVTYAQNRLEKFNSIESAFVHKAFPGLSNSLKRKILNQGSWVEADEGAELTRAGEPARRLVYIADGEVEIIVNSNVVGRCGNGDFIGELTVLSGEPATGTAITKRRTHYWAIADDELRRLVASNEEISQSVQACFHTNMLSKLIAANHQLQKAGGLVN</sequence>
<dbReference type="InterPro" id="IPR000595">
    <property type="entry name" value="cNMP-bd_dom"/>
</dbReference>
<feature type="transmembrane region" description="Helical" evidence="1">
    <location>
        <begin position="7"/>
        <end position="28"/>
    </location>
</feature>
<feature type="transmembrane region" description="Helical" evidence="1">
    <location>
        <begin position="34"/>
        <end position="53"/>
    </location>
</feature>
<dbReference type="InterPro" id="IPR014710">
    <property type="entry name" value="RmlC-like_jellyroll"/>
</dbReference>
<dbReference type="Gene3D" id="2.60.120.10">
    <property type="entry name" value="Jelly Rolls"/>
    <property type="match status" value="1"/>
</dbReference>
<dbReference type="SUPFAM" id="SSF51206">
    <property type="entry name" value="cAMP-binding domain-like"/>
    <property type="match status" value="1"/>
</dbReference>
<reference evidence="3 4" key="1">
    <citation type="submission" date="2022-10" db="EMBL/GenBank/DDBJ databases">
        <title>Defluviimonas sp. nov., isolated from ocean surface sediments.</title>
        <authorList>
            <person name="He W."/>
            <person name="Wang L."/>
            <person name="Zhang D.-F."/>
        </authorList>
    </citation>
    <scope>NUCLEOTIDE SEQUENCE [LARGE SCALE GENOMIC DNA]</scope>
    <source>
        <strain evidence="3 4">WL0050</strain>
    </source>
</reference>
<dbReference type="EMBL" id="JAOWKZ010000004">
    <property type="protein sequence ID" value="MCV2874054.1"/>
    <property type="molecule type" value="Genomic_DNA"/>
</dbReference>
<dbReference type="SMART" id="SM00100">
    <property type="entry name" value="cNMP"/>
    <property type="match status" value="1"/>
</dbReference>
<dbReference type="Proteomes" id="UP001652564">
    <property type="component" value="Unassembled WGS sequence"/>
</dbReference>
<dbReference type="Pfam" id="PF00027">
    <property type="entry name" value="cNMP_binding"/>
    <property type="match status" value="1"/>
</dbReference>
<dbReference type="InterPro" id="IPR018490">
    <property type="entry name" value="cNMP-bd_dom_sf"/>
</dbReference>
<accession>A0ABT2ZSD2</accession>
<protein>
    <submittedName>
        <fullName evidence="3">Cyclic nucleotide-binding domain-containing protein</fullName>
    </submittedName>
</protein>
<evidence type="ECO:0000256" key="1">
    <source>
        <dbReference type="SAM" id="Phobius"/>
    </source>
</evidence>
<keyword evidence="1" id="KW-1133">Transmembrane helix</keyword>
<keyword evidence="1" id="KW-0472">Membrane</keyword>
<keyword evidence="1" id="KW-0812">Transmembrane</keyword>
<evidence type="ECO:0000313" key="4">
    <source>
        <dbReference type="Proteomes" id="UP001652564"/>
    </source>
</evidence>
<evidence type="ECO:0000259" key="2">
    <source>
        <dbReference type="PROSITE" id="PS50042"/>
    </source>
</evidence>
<dbReference type="CDD" id="cd00038">
    <property type="entry name" value="CAP_ED"/>
    <property type="match status" value="1"/>
</dbReference>
<proteinExistence type="predicted"/>
<keyword evidence="4" id="KW-1185">Reference proteome</keyword>
<organism evidence="3 4">
    <name type="scientific">Albidovulum litorale</name>
    <dbReference type="NCBI Taxonomy" id="2984134"/>
    <lineage>
        <taxon>Bacteria</taxon>
        <taxon>Pseudomonadati</taxon>
        <taxon>Pseudomonadota</taxon>
        <taxon>Alphaproteobacteria</taxon>
        <taxon>Rhodobacterales</taxon>
        <taxon>Paracoccaceae</taxon>
        <taxon>Albidovulum</taxon>
    </lineage>
</organism>